<evidence type="ECO:0000313" key="10">
    <source>
        <dbReference type="EMBL" id="CEP03633.1"/>
    </source>
</evidence>
<name>A0A0G4J7S3_PLABS</name>
<feature type="compositionally biased region" description="Basic and acidic residues" evidence="8">
    <location>
        <begin position="2660"/>
        <end position="2673"/>
    </location>
</feature>
<dbReference type="PANTHER" id="PTHR24006:SF827">
    <property type="entry name" value="UBIQUITIN CARBOXYL-TERMINAL HYDROLASE 34"/>
    <property type="match status" value="1"/>
</dbReference>
<sequence>MLRYGRMAPSKAPTQNMRARYCAILHFYCPDLVGRLNHYRRAETGTAGRPSMSTDAPPMSLEGILQLVERLENGAGAPADLVGAIVKLGRVVDEIVHCTDAQFDVIARYILRITQSIVSPGSSMLTSVQGAAPACAAALLALVRLAVHILEERDDRYALNAIHMARLLTDRSGSIYQFDQRRLADEDALSVEPLVNHWTSSLRRHSFCHWVDPEGHLQAVKVLNFVNGRYGIEVQSQRFGALSIEKAVPLVSPYLSPLDASLPAPLEPWRAELTAGSKVDCLDHVSKWYTAQVVSVTPEGHLRIAYDNWASTYNETLPRTCGRLAPHMSIAVGGRQSAGVEVVFNEEWAATSLSEDSSDQFAVYRGPAMGGDLLPEVINEFGRLSGFDLLLDRVRAVPHASIDELRTIAFIVRQLSVLLTNEFAKQFIEDIVSSLTGTILSLTDVELRGLTKDFLSDFVMILRVPLLRISGKATAARRLDEFELDVALKRFRSPIVEKQLNGMEFLHDTMHVCKNNDMYSRSCRSGADGGWAAVRWQWLDSHKFIVWMDEHHVWEDAFGEHAHPQLMKRASELLRFICREGELTFGHLDLIWSAIQRAIRWQDEIAAEILYTVLDEISFDLSPEHIKHLLKRVSSVNLKDYVVHTLDLILRLGIDDMTALDLMWNAMQNGSAELSREARLRLESMLNVQSLPLSRTGSSTNLKHVNRVSSGRQPLASDSKLSSRTQFLVRAGLKIQEQSCVIENMRLVQDIASSFPEVSAFYERTLNAGSVNNADVDEAVQQLSPYCSRSEALDYLDHHCQLMASFFIELATFVDRAVASRGDTTVQEDLAASFSTESAVDHEDRSCSFLDHIRIRLQFLRFLLSESSLCLSASHVDMLWKSLFDRAISAGQRDMVLEWFQDAITFGGDALATDAIRYLFADKLCAMDAAYVTPSAYACIEKYFLHVNYVAGRISSAPHLVLSPSCDLDGVGFIWTILLSAVDNRVSSSAIALLNQLFSCHRSVHIRGIMTRMVTFIDSRDVPRLRRLLRLASQCLAEIPWSQTDNPSHGHSRLSDGKDGHLPDELSSVSFRMTFSGQTPWLISQSARSTVRYLRVCIADRLGVDPVLVRLFVNGAELSPSLDDRVVADICSPAKRIGVNGGSHRRNKRKRQVGGACGYTRYSPAHPIHLMVSVRHRELGGAEGIVGSAPSSALQQQPQSALLGTTGRLTDVAVTAVSKLFNSFSAGAPSFSIDQLATFVSLSAVARGLSNGICRSASQFLEEFGEPDGSGSRIFNLNAFINLYTKGAERFTANFVWNEIKSLAAKGFVEGCGPEGEGSPRDILSSSDEYFGILFRALELGDDRLSGQVWRLLMGIPSNPSLKHKIVDMPLGGSEPDWSRLFDASSPFRLMYSLQIVQNFVSQEHTAMDEDVVSGLYDDSTDYETDAGDADSISSSSKSSSGDITGSVLQTFPAAVANNADVEDENARAINDWSSSFFASGGLRHLYNVLLSAEKLNSDDDPALFCLALLLKTALALLKMLRPGSNNGLTGSPIQDAPPLGPGLMDWLQLDRLHDRALNIVERMSATERSCYRGNAAWAPTCVVHFALSLWLWCATTVPELVLTRIRNPEVTSIVHKALTCRVKSIRDQTRDALYILCQRDQSVHVFVLDYLISLLHQVESAPCGQFFSLLKQLLSERFKAAQSISPEAYASLVQRFVVALAGHTSTEAPLETLSASSSDELLLGILDTLLVFCSAHPSLCDIATRAGAVQILLDDCLFGLMPKCRSAATRRTAFACVTLICSSSPEAYSTAIASLLRICSPASPEESDDACIRRGFDYEPEALMRSTTGYAGLINQGTTCYMNALCSQLFMIPKLRKGLIEAKVIDDDGSLSDTLRHHRALLFELQKLMANMALSASSAYCTASFCSSYLDESGRPIDVRVQQDAQEFFNVLVDRIESALKGSAHESLLKDTFGGHLCNQMLCQGGCNSVREQREEFSNVSLQVKGFRNLAESLDAYIAGEKLSGVNCDSCGTRSNTTFKRVVLDDLPNTLIFHLKRFELNFETFMNEKLNNRFEFPLRVNMEPYTKRALTPQLQSASSEGAVPEQLDYELAGVIIHIGTADAGHYYSYIRDRSAPMPAWLEFNDQIVRRFSIDKLGDEAFGGEDNMKNAYMLVYERVRPSTDEAPAPVGMQCNVPEKILEEITVSNNRFFRDRQLFDSTSVSFIREVLSLNATEPISSQPMVLKLATRFALDVLARSVSGAADACTILAQLRVEASVDVDIAKWFLREFGSRILVLSDFLLNCRDKNTREAFGSVLSVCLETVSAHETPPIPANTPPLPPYSSPIQHEADEEGIPSSSSGEIPRTLCQEVVFSLMRLVDTASRHWVRFHQLFAVLLRWAESGPYARQYLVRLSAVARLGHLTLGRDSQLPGYPKHTTIMGNRIVQPDLHTVYRVMGTVVRGCFGENGIRPPTSLPGPLWALTDLDLIIVNCELFYERALMNGGDVSGVVDILVHRSYEYLPYLQPVNKIIIDGVIKANADQVKPYFDLFHGIVQIADSLQAQRIMELMNFESGVSYQIRAYSAGHAAFTVNSIAYMLRSMDACEPLAAYMAVHRHQWEWMLGWMQRAYESQSYHHFGSGGSPSHGGVGRPRSVSSSPYLVIIEQLRRHLQVPFVGGNVDDHEYGVDSRPTDDSSSSESGSARSDEQPPAARRQYHADHESRRVPTSSPDVYREERRPSRSRPHPLNSSADLEGAEQDDAADELTDVDNNSEDCDTASVRSTGSSKKRRTGHDLDRSEEEQRSSESVVVPASSSALASP</sequence>
<dbReference type="EC" id="3.4.19.12" evidence="3"/>
<comment type="catalytic activity">
    <reaction evidence="1">
        <text>Thiol-dependent hydrolysis of ester, thioester, amide, peptide and isopeptide bonds formed by the C-terminal Gly of ubiquitin (a 76-residue protein attached to proteins as an intracellular targeting signal).</text>
        <dbReference type="EC" id="3.4.19.12"/>
    </reaction>
</comment>
<dbReference type="InterPro" id="IPR028889">
    <property type="entry name" value="USP"/>
</dbReference>
<keyword evidence="5" id="KW-0833">Ubl conjugation pathway</keyword>
<reference evidence="10 11" key="1">
    <citation type="submission" date="2015-02" db="EMBL/GenBank/DDBJ databases">
        <authorList>
            <person name="Chooi Y.-H."/>
        </authorList>
    </citation>
    <scope>NUCLEOTIDE SEQUENCE [LARGE SCALE GENOMIC DNA]</scope>
    <source>
        <strain evidence="10">E3</strain>
    </source>
</reference>
<dbReference type="FunFam" id="3.90.70.10:FF:000022">
    <property type="entry name" value="Ubiquitin carboxyl-terminal hydrolase 24"/>
    <property type="match status" value="1"/>
</dbReference>
<evidence type="ECO:0000256" key="8">
    <source>
        <dbReference type="SAM" id="MobiDB-lite"/>
    </source>
</evidence>
<dbReference type="InterPro" id="IPR018200">
    <property type="entry name" value="USP_CS"/>
</dbReference>
<dbReference type="Gene3D" id="2.30.30.140">
    <property type="match status" value="1"/>
</dbReference>
<evidence type="ECO:0000256" key="2">
    <source>
        <dbReference type="ARBA" id="ARBA00009085"/>
    </source>
</evidence>
<dbReference type="Pfam" id="PF00443">
    <property type="entry name" value="UCH"/>
    <property type="match status" value="1"/>
</dbReference>
<comment type="similarity">
    <text evidence="2">Belongs to the peptidase C19 family.</text>
</comment>
<gene>
    <name evidence="10" type="ORF">PBRA_009518</name>
</gene>
<dbReference type="GO" id="GO:0005634">
    <property type="term" value="C:nucleus"/>
    <property type="evidence" value="ECO:0007669"/>
    <property type="project" value="TreeGrafter"/>
</dbReference>
<dbReference type="SUPFAM" id="SSF48371">
    <property type="entry name" value="ARM repeat"/>
    <property type="match status" value="1"/>
</dbReference>
<dbReference type="InterPro" id="IPR001394">
    <property type="entry name" value="Peptidase_C19_UCH"/>
</dbReference>
<feature type="compositionally biased region" description="Acidic residues" evidence="8">
    <location>
        <begin position="2734"/>
        <end position="2756"/>
    </location>
</feature>
<dbReference type="PROSITE" id="PS00973">
    <property type="entry name" value="USP_2"/>
    <property type="match status" value="1"/>
</dbReference>
<dbReference type="InterPro" id="IPR016024">
    <property type="entry name" value="ARM-type_fold"/>
</dbReference>
<dbReference type="InterPro" id="IPR056850">
    <property type="entry name" value="ARM_UBP34_24_USP9X_Y"/>
</dbReference>
<dbReference type="GO" id="GO:0016579">
    <property type="term" value="P:protein deubiquitination"/>
    <property type="evidence" value="ECO:0007669"/>
    <property type="project" value="InterPro"/>
</dbReference>
<dbReference type="GO" id="GO:0006508">
    <property type="term" value="P:proteolysis"/>
    <property type="evidence" value="ECO:0007669"/>
    <property type="project" value="UniProtKB-KW"/>
</dbReference>
<keyword evidence="4" id="KW-0645">Protease</keyword>
<organism evidence="10 11">
    <name type="scientific">Plasmodiophora brassicae</name>
    <name type="common">Clubroot disease agent</name>
    <dbReference type="NCBI Taxonomy" id="37360"/>
    <lineage>
        <taxon>Eukaryota</taxon>
        <taxon>Sar</taxon>
        <taxon>Rhizaria</taxon>
        <taxon>Endomyxa</taxon>
        <taxon>Phytomyxea</taxon>
        <taxon>Plasmodiophorida</taxon>
        <taxon>Plasmodiophoridae</taxon>
        <taxon>Plasmodiophora</taxon>
    </lineage>
</organism>
<dbReference type="Proteomes" id="UP000039324">
    <property type="component" value="Unassembled WGS sequence"/>
</dbReference>
<feature type="domain" description="USP" evidence="9">
    <location>
        <begin position="1832"/>
        <end position="2159"/>
    </location>
</feature>
<evidence type="ECO:0000256" key="7">
    <source>
        <dbReference type="ARBA" id="ARBA00022807"/>
    </source>
</evidence>
<evidence type="ECO:0000259" key="9">
    <source>
        <dbReference type="PROSITE" id="PS50235"/>
    </source>
</evidence>
<dbReference type="InterPro" id="IPR038765">
    <property type="entry name" value="Papain-like_cys_pep_sf"/>
</dbReference>
<keyword evidence="11" id="KW-1185">Reference proteome</keyword>
<evidence type="ECO:0000256" key="6">
    <source>
        <dbReference type="ARBA" id="ARBA00022801"/>
    </source>
</evidence>
<dbReference type="Pfam" id="PF25010">
    <property type="entry name" value="ARM_UBP24_USP9X-Y"/>
    <property type="match status" value="2"/>
</dbReference>
<dbReference type="PANTHER" id="PTHR24006">
    <property type="entry name" value="UBIQUITIN CARBOXYL-TERMINAL HYDROLASE"/>
    <property type="match status" value="1"/>
</dbReference>
<proteinExistence type="inferred from homology"/>
<evidence type="ECO:0000256" key="1">
    <source>
        <dbReference type="ARBA" id="ARBA00000707"/>
    </source>
</evidence>
<dbReference type="Gene3D" id="3.90.70.10">
    <property type="entry name" value="Cysteine proteinases"/>
    <property type="match status" value="1"/>
</dbReference>
<evidence type="ECO:0000313" key="11">
    <source>
        <dbReference type="Proteomes" id="UP000039324"/>
    </source>
</evidence>
<feature type="region of interest" description="Disordered" evidence="8">
    <location>
        <begin position="2658"/>
        <end position="2800"/>
    </location>
</feature>
<feature type="compositionally biased region" description="Low complexity" evidence="8">
    <location>
        <begin position="2785"/>
        <end position="2800"/>
    </location>
</feature>
<feature type="compositionally biased region" description="Low complexity" evidence="8">
    <location>
        <begin position="2674"/>
        <end position="2683"/>
    </location>
</feature>
<dbReference type="GO" id="GO:0005829">
    <property type="term" value="C:cytosol"/>
    <property type="evidence" value="ECO:0007669"/>
    <property type="project" value="TreeGrafter"/>
</dbReference>
<dbReference type="SUPFAM" id="SSF54001">
    <property type="entry name" value="Cysteine proteinases"/>
    <property type="match status" value="1"/>
</dbReference>
<dbReference type="EMBL" id="CDSF01000154">
    <property type="protein sequence ID" value="CEP03633.1"/>
    <property type="molecule type" value="Genomic_DNA"/>
</dbReference>
<feature type="compositionally biased region" description="Basic and acidic residues" evidence="8">
    <location>
        <begin position="2772"/>
        <end position="2784"/>
    </location>
</feature>
<dbReference type="OrthoDB" id="420187at2759"/>
<dbReference type="InterPro" id="IPR050164">
    <property type="entry name" value="Peptidase_C19"/>
</dbReference>
<accession>A0A0G4J7S3</accession>
<dbReference type="GO" id="GO:0004843">
    <property type="term" value="F:cysteine-type deubiquitinase activity"/>
    <property type="evidence" value="ECO:0007669"/>
    <property type="project" value="UniProtKB-EC"/>
</dbReference>
<evidence type="ECO:0000256" key="4">
    <source>
        <dbReference type="ARBA" id="ARBA00022670"/>
    </source>
</evidence>
<keyword evidence="7" id="KW-0788">Thiol protease</keyword>
<dbReference type="OMA" id="WETMRIV"/>
<evidence type="ECO:0000256" key="5">
    <source>
        <dbReference type="ARBA" id="ARBA00022786"/>
    </source>
</evidence>
<protein>
    <recommendedName>
        <fullName evidence="3">ubiquitinyl hydrolase 1</fullName>
        <ecNumber evidence="3">3.4.19.12</ecNumber>
    </recommendedName>
</protein>
<dbReference type="STRING" id="37360.A0A0G4J7S3"/>
<keyword evidence="6" id="KW-0378">Hydrolase</keyword>
<dbReference type="PROSITE" id="PS50235">
    <property type="entry name" value="USP_3"/>
    <property type="match status" value="1"/>
</dbReference>
<evidence type="ECO:0000256" key="3">
    <source>
        <dbReference type="ARBA" id="ARBA00012759"/>
    </source>
</evidence>